<dbReference type="STRING" id="1317117.ATO7_12488"/>
<dbReference type="SUPFAM" id="SSF56935">
    <property type="entry name" value="Porins"/>
    <property type="match status" value="1"/>
</dbReference>
<feature type="chain" id="PRO_5012598390" description="DUF3570 domain-containing protein" evidence="1">
    <location>
        <begin position="25"/>
        <end position="415"/>
    </location>
</feature>
<evidence type="ECO:0000313" key="3">
    <source>
        <dbReference type="Proteomes" id="UP000192342"/>
    </source>
</evidence>
<dbReference type="Proteomes" id="UP000192342">
    <property type="component" value="Unassembled WGS sequence"/>
</dbReference>
<sequence length="415" mass="45962">MTRLKTTPSLAALTGALAALPAYAQSEADNTRVGYRYSHYSEADLPAARAAGGGASERYEIRSHQIDLAQRLNASWTLDAGLMIETMSGASPWFVMPGAQNGAPVQVMSGASITEERYALNLKAQRDDQGMRRWAAQLGASDEDDYNSVSAGVSMELDTDQRRRTWSAGVGFSDDTLKPTDGGSATYPERIVRASKQSWSAFAGVSQILSPQTVAQLSLAYGYDDGFLSDPYKLVFVNGQTEADRRPDERHQWAFSARVRHYLASMRSVLRADWRHFRDDWDIHSDTVELGAWQRLTARLRLGLSARWYRQSQAEFYAPYFEQTPQNGLISSDYRLSPYGAVSWRGSVDYIGSRWTASLAIESYDSDEDYALRTVRVANPGLVDFSVISLAFSYSFGQSPVAPATSEVQMVPLTP</sequence>
<keyword evidence="1" id="KW-0732">Signal</keyword>
<organism evidence="2 3">
    <name type="scientific">Oceanococcus atlanticus</name>
    <dbReference type="NCBI Taxonomy" id="1317117"/>
    <lineage>
        <taxon>Bacteria</taxon>
        <taxon>Pseudomonadati</taxon>
        <taxon>Pseudomonadota</taxon>
        <taxon>Gammaproteobacteria</taxon>
        <taxon>Chromatiales</taxon>
        <taxon>Oceanococcaceae</taxon>
        <taxon>Oceanococcus</taxon>
    </lineage>
</organism>
<dbReference type="OrthoDB" id="5450709at2"/>
<dbReference type="Pfam" id="PF12094">
    <property type="entry name" value="DUF3570"/>
    <property type="match status" value="1"/>
</dbReference>
<reference evidence="2 3" key="1">
    <citation type="submission" date="2013-04" db="EMBL/GenBank/DDBJ databases">
        <title>Oceanococcus atlanticus 22II-S10r2 Genome Sequencing.</title>
        <authorList>
            <person name="Lai Q."/>
            <person name="Li G."/>
            <person name="Shao Z."/>
        </authorList>
    </citation>
    <scope>NUCLEOTIDE SEQUENCE [LARGE SCALE GENOMIC DNA]</scope>
    <source>
        <strain evidence="2 3">22II-S10r2</strain>
    </source>
</reference>
<evidence type="ECO:0008006" key="4">
    <source>
        <dbReference type="Google" id="ProtNLM"/>
    </source>
</evidence>
<comment type="caution">
    <text evidence="2">The sequence shown here is derived from an EMBL/GenBank/DDBJ whole genome shotgun (WGS) entry which is preliminary data.</text>
</comment>
<gene>
    <name evidence="2" type="ORF">ATO7_12488</name>
</gene>
<accession>A0A1Y1SC34</accession>
<protein>
    <recommendedName>
        <fullName evidence="4">DUF3570 domain-containing protein</fullName>
    </recommendedName>
</protein>
<proteinExistence type="predicted"/>
<evidence type="ECO:0000313" key="2">
    <source>
        <dbReference type="EMBL" id="ORE86113.1"/>
    </source>
</evidence>
<dbReference type="InterPro" id="IPR021953">
    <property type="entry name" value="DUF3570"/>
</dbReference>
<dbReference type="RefSeq" id="WP_158523204.1">
    <property type="nucleotide sequence ID" value="NZ_AQQV01000003.1"/>
</dbReference>
<name>A0A1Y1SC34_9GAMM</name>
<feature type="signal peptide" evidence="1">
    <location>
        <begin position="1"/>
        <end position="24"/>
    </location>
</feature>
<keyword evidence="3" id="KW-1185">Reference proteome</keyword>
<dbReference type="AlphaFoldDB" id="A0A1Y1SC34"/>
<dbReference type="EMBL" id="AQQV01000003">
    <property type="protein sequence ID" value="ORE86113.1"/>
    <property type="molecule type" value="Genomic_DNA"/>
</dbReference>
<evidence type="ECO:0000256" key="1">
    <source>
        <dbReference type="SAM" id="SignalP"/>
    </source>
</evidence>